<name>A0A6G1SHC1_9ACAR</name>
<dbReference type="GO" id="GO:0005634">
    <property type="term" value="C:nucleus"/>
    <property type="evidence" value="ECO:0007669"/>
    <property type="project" value="TreeGrafter"/>
</dbReference>
<feature type="region of interest" description="Disordered" evidence="3">
    <location>
        <begin position="37"/>
        <end position="59"/>
    </location>
</feature>
<proteinExistence type="predicted"/>
<feature type="compositionally biased region" description="Polar residues" evidence="3">
    <location>
        <begin position="122"/>
        <end position="144"/>
    </location>
</feature>
<evidence type="ECO:0000256" key="2">
    <source>
        <dbReference type="SAM" id="Coils"/>
    </source>
</evidence>
<evidence type="ECO:0000256" key="3">
    <source>
        <dbReference type="SAM" id="MobiDB-lite"/>
    </source>
</evidence>
<dbReference type="PANTHER" id="PTHR24200">
    <property type="entry name" value="TOUCAN, ISOFORM A"/>
    <property type="match status" value="1"/>
</dbReference>
<dbReference type="Gene3D" id="1.10.287.1490">
    <property type="match status" value="1"/>
</dbReference>
<evidence type="ECO:0000313" key="4">
    <source>
        <dbReference type="EMBL" id="MDE49936.1"/>
    </source>
</evidence>
<organism evidence="4">
    <name type="scientific">Aceria tosichella</name>
    <name type="common">wheat curl mite</name>
    <dbReference type="NCBI Taxonomy" id="561515"/>
    <lineage>
        <taxon>Eukaryota</taxon>
        <taxon>Metazoa</taxon>
        <taxon>Ecdysozoa</taxon>
        <taxon>Arthropoda</taxon>
        <taxon>Chelicerata</taxon>
        <taxon>Arachnida</taxon>
        <taxon>Acari</taxon>
        <taxon>Acariformes</taxon>
        <taxon>Trombidiformes</taxon>
        <taxon>Prostigmata</taxon>
        <taxon>Eupodina</taxon>
        <taxon>Eriophyoidea</taxon>
        <taxon>Eriophyidae</taxon>
        <taxon>Eriophyinae</taxon>
        <taxon>Aceriini</taxon>
        <taxon>Aceria</taxon>
    </lineage>
</organism>
<dbReference type="EMBL" id="GGYP01005165">
    <property type="protein sequence ID" value="MDE49936.1"/>
    <property type="molecule type" value="Transcribed_RNA"/>
</dbReference>
<dbReference type="GO" id="GO:0005737">
    <property type="term" value="C:cytoplasm"/>
    <property type="evidence" value="ECO:0007669"/>
    <property type="project" value="TreeGrafter"/>
</dbReference>
<sequence length="568" mass="63750">MNTPLASKTTVSSRNKMAAAQLNNHIHHATTATVAKTKTTTTTNNNNNNPSTNSRIPPRTAFKAPLTKTERTTANLAATSSRIALARSRLSGNSATSTKPATTPALATTTASRLAPGLGPRSHQNQIGGAKGTTSNHRLPSSSLFADRRAAGSSTSPSKQPSFTNSRSSSKLSSISSSVNNNNNNVSHNNNIDQLSSRQSSLTSNAQATVRKHTNLAGASTIPTSNYIPDTNTIRKGLAKFSNPIECQRQFQTLNSRLRELTDINENKEKTITRLQDQLNGALNQGVGYAIVVQYFSNKLKLDNELNLEEECEQLKTEINQLRINERDFEHKLETVVNDYKVHLKVEQDLKAVIESELKETRVNHSNELVRLKELHDEKINDLEVRHSDIREELENRIQTLETDLNSRTKELNELRKEYDALSVSFNKLEESLTRDKDARVKYAQEKANQLQKDVDSLNSVLEMRSERIRALEKDSILLGEVQHELMKSEDNNKALKQQLESLTAALENKRIQYENLSAEHEKIAQELKRERKERRRMTMRTEQLEYVLNESCTTENNITVLDASVES</sequence>
<feature type="region of interest" description="Disordered" evidence="3">
    <location>
        <begin position="113"/>
        <end position="209"/>
    </location>
</feature>
<feature type="coiled-coil region" evidence="2">
    <location>
        <begin position="251"/>
        <end position="332"/>
    </location>
</feature>
<protein>
    <submittedName>
        <fullName evidence="4">Microtubule-associated tumor suppressor candidate 2</fullName>
    </submittedName>
</protein>
<dbReference type="AlphaFoldDB" id="A0A6G1SHC1"/>
<gene>
    <name evidence="4" type="primary">MTUS2</name>
    <name evidence="4" type="ORF">g.13018</name>
</gene>
<keyword evidence="1 2" id="KW-0175">Coiled coil</keyword>
<feature type="compositionally biased region" description="Polar residues" evidence="3">
    <location>
        <begin position="192"/>
        <end position="208"/>
    </location>
</feature>
<dbReference type="GO" id="GO:0008017">
    <property type="term" value="F:microtubule binding"/>
    <property type="evidence" value="ECO:0007669"/>
    <property type="project" value="TreeGrafter"/>
</dbReference>
<feature type="compositionally biased region" description="Polar residues" evidence="3">
    <location>
        <begin position="152"/>
        <end position="164"/>
    </location>
</feature>
<dbReference type="InterPro" id="IPR051293">
    <property type="entry name" value="MTUS1/CCDC69"/>
</dbReference>
<evidence type="ECO:0000256" key="1">
    <source>
        <dbReference type="ARBA" id="ARBA00023054"/>
    </source>
</evidence>
<dbReference type="PANTHER" id="PTHR24200:SF11">
    <property type="entry name" value="TOUCAN, ISOFORM A"/>
    <property type="match status" value="1"/>
</dbReference>
<reference evidence="4" key="1">
    <citation type="submission" date="2018-10" db="EMBL/GenBank/DDBJ databases">
        <title>Transcriptome assembly of Aceria tosichella (Wheat curl mite) Type 2.</title>
        <authorList>
            <person name="Scully E.D."/>
            <person name="Geib S.M."/>
            <person name="Palmer N.A."/>
            <person name="Gupta A.K."/>
            <person name="Sarath G."/>
            <person name="Tatineni S."/>
        </authorList>
    </citation>
    <scope>NUCLEOTIDE SEQUENCE</scope>
    <source>
        <strain evidence="4">LincolnNE</strain>
    </source>
</reference>
<feature type="coiled-coil region" evidence="2">
    <location>
        <begin position="373"/>
        <end position="541"/>
    </location>
</feature>
<feature type="compositionally biased region" description="Low complexity" evidence="3">
    <location>
        <begin position="37"/>
        <end position="53"/>
    </location>
</feature>
<accession>A0A6G1SHC1</accession>
<feature type="compositionally biased region" description="Low complexity" evidence="3">
    <location>
        <begin position="165"/>
        <end position="191"/>
    </location>
</feature>